<dbReference type="Proteomes" id="UP000541955">
    <property type="component" value="Unassembled WGS sequence"/>
</dbReference>
<dbReference type="AlphaFoldDB" id="A0A7X1CGM1"/>
<organism evidence="1 2">
    <name type="scientific">Listeria booriae</name>
    <dbReference type="NCBI Taxonomy" id="1552123"/>
    <lineage>
        <taxon>Bacteria</taxon>
        <taxon>Bacillati</taxon>
        <taxon>Bacillota</taxon>
        <taxon>Bacilli</taxon>
        <taxon>Bacillales</taxon>
        <taxon>Listeriaceae</taxon>
        <taxon>Listeria</taxon>
    </lineage>
</organism>
<name>A0A7X1CGM1_9LIST</name>
<reference evidence="1 2" key="1">
    <citation type="submission" date="2020-03" db="EMBL/GenBank/DDBJ databases">
        <title>Soil Listeria distribution.</title>
        <authorList>
            <person name="Liao J."/>
            <person name="Wiedmann M."/>
        </authorList>
    </citation>
    <scope>NUCLEOTIDE SEQUENCE [LARGE SCALE GENOMIC DNA]</scope>
    <source>
        <strain evidence="1 2">FSL L7-1387</strain>
    </source>
</reference>
<evidence type="ECO:0000313" key="1">
    <source>
        <dbReference type="EMBL" id="MBC1563607.1"/>
    </source>
</evidence>
<protein>
    <submittedName>
        <fullName evidence="1">Uncharacterized protein</fullName>
    </submittedName>
</protein>
<sequence>MKCVQQTSRKTDYFQAVIDLGEGFYQDQVAKGINKWQRDNETVQILFQHQKHGSDLALYLGQFLRMEINPYIQHLTASYRMELSKEQLNELLAAVKSFIDDTKEGLN</sequence>
<proteinExistence type="predicted"/>
<evidence type="ECO:0000313" key="2">
    <source>
        <dbReference type="Proteomes" id="UP000541955"/>
    </source>
</evidence>
<gene>
    <name evidence="1" type="ORF">HB902_16150</name>
</gene>
<comment type="caution">
    <text evidence="1">The sequence shown here is derived from an EMBL/GenBank/DDBJ whole genome shotgun (WGS) entry which is preliminary data.</text>
</comment>
<accession>A0A7X1CGM1</accession>
<dbReference type="RefSeq" id="WP_185430493.1">
    <property type="nucleotide sequence ID" value="NZ_JAARRW010000010.1"/>
</dbReference>
<dbReference type="EMBL" id="JAARRW010000010">
    <property type="protein sequence ID" value="MBC1563607.1"/>
    <property type="molecule type" value="Genomic_DNA"/>
</dbReference>